<dbReference type="GO" id="GO:0022857">
    <property type="term" value="F:transmembrane transporter activity"/>
    <property type="evidence" value="ECO:0007669"/>
    <property type="project" value="InterPro"/>
</dbReference>
<feature type="transmembrane region" description="Helical" evidence="6">
    <location>
        <begin position="9"/>
        <end position="27"/>
    </location>
</feature>
<feature type="transmembrane region" description="Helical" evidence="6">
    <location>
        <begin position="352"/>
        <end position="373"/>
    </location>
</feature>
<keyword evidence="2 6" id="KW-0812">Transmembrane</keyword>
<protein>
    <submittedName>
        <fullName evidence="8">MFS transporter</fullName>
    </submittedName>
</protein>
<gene>
    <name evidence="8" type="ORF">E0H92_27725</name>
</gene>
<organism evidence="8 9">
    <name type="scientific">Kribbella speibonae</name>
    <dbReference type="NCBI Taxonomy" id="1572660"/>
    <lineage>
        <taxon>Bacteria</taxon>
        <taxon>Bacillati</taxon>
        <taxon>Actinomycetota</taxon>
        <taxon>Actinomycetes</taxon>
        <taxon>Propionibacteriales</taxon>
        <taxon>Kribbellaceae</taxon>
        <taxon>Kribbella</taxon>
    </lineage>
</organism>
<sequence length="399" mass="41197">MPSLYVSTFLARLVGSSGPMLITLYVVTTLDRSYSQAGWVTSILVIGLGVGAPLAGWALDRGRGRLLVGVTAVVEATFWLFAGHLSYLALLFVAVATAAFPLPSHTLPRWTIATRLDERTRQAAYTVDSICSEASYMVGPPAAVLLASSWGARPVLAVLAGMTVLVGIIYLAPAGMTRVQPGRPAGGTPVAPSQPEPQARSAMRAAMGPFIVVGAAMTLLAATEVLLIALMRSRNEMDQLGIVVLAWCASSIVGALIFAVGGLKGGATVLLGVMALCSMLIGLASSWWQTALLLIPSGFLNAPVLAASSEWLTRVVPPSLRGRFTGWHTLALTIGLAIGAPAGGLLADHVPLWLSFCLLGLVGLLAALTAAALSPAGRQSTASSTRSDPPSGPNARDVA</sequence>
<evidence type="ECO:0000256" key="3">
    <source>
        <dbReference type="ARBA" id="ARBA00022989"/>
    </source>
</evidence>
<feature type="transmembrane region" description="Helical" evidence="6">
    <location>
        <begin position="155"/>
        <end position="173"/>
    </location>
</feature>
<dbReference type="GO" id="GO:0005886">
    <property type="term" value="C:plasma membrane"/>
    <property type="evidence" value="ECO:0007669"/>
    <property type="project" value="UniProtKB-SubCell"/>
</dbReference>
<feature type="transmembrane region" description="Helical" evidence="6">
    <location>
        <begin position="324"/>
        <end position="346"/>
    </location>
</feature>
<accession>A0A4R0IV52</accession>
<dbReference type="InterPro" id="IPR036259">
    <property type="entry name" value="MFS_trans_sf"/>
</dbReference>
<evidence type="ECO:0000256" key="2">
    <source>
        <dbReference type="ARBA" id="ARBA00022692"/>
    </source>
</evidence>
<dbReference type="Pfam" id="PF07690">
    <property type="entry name" value="MFS_1"/>
    <property type="match status" value="2"/>
</dbReference>
<dbReference type="SUPFAM" id="SSF103473">
    <property type="entry name" value="MFS general substrate transporter"/>
    <property type="match status" value="1"/>
</dbReference>
<feature type="compositionally biased region" description="Polar residues" evidence="5">
    <location>
        <begin position="378"/>
        <end position="388"/>
    </location>
</feature>
<evidence type="ECO:0000313" key="9">
    <source>
        <dbReference type="Proteomes" id="UP000294225"/>
    </source>
</evidence>
<dbReference type="PROSITE" id="PS50850">
    <property type="entry name" value="MFS"/>
    <property type="match status" value="1"/>
</dbReference>
<feature type="transmembrane region" description="Helical" evidence="6">
    <location>
        <begin position="66"/>
        <end position="99"/>
    </location>
</feature>
<feature type="transmembrane region" description="Helical" evidence="6">
    <location>
        <begin position="39"/>
        <end position="59"/>
    </location>
</feature>
<reference evidence="8 9" key="1">
    <citation type="submission" date="2019-02" db="EMBL/GenBank/DDBJ databases">
        <title>Kribbella capetownensis sp. nov. and Kribbella speibonae sp. nov., isolated from soil.</title>
        <authorList>
            <person name="Curtis S.M."/>
            <person name="Norton I."/>
            <person name="Everest G.J."/>
            <person name="Meyers P.R."/>
        </authorList>
    </citation>
    <scope>NUCLEOTIDE SEQUENCE [LARGE SCALE GENOMIC DNA]</scope>
    <source>
        <strain evidence="8 9">YM55</strain>
    </source>
</reference>
<keyword evidence="4 6" id="KW-0472">Membrane</keyword>
<evidence type="ECO:0000256" key="5">
    <source>
        <dbReference type="SAM" id="MobiDB-lite"/>
    </source>
</evidence>
<dbReference type="PANTHER" id="PTHR23542">
    <property type="match status" value="1"/>
</dbReference>
<feature type="domain" description="Major facilitator superfamily (MFS) profile" evidence="7">
    <location>
        <begin position="201"/>
        <end position="399"/>
    </location>
</feature>
<feature type="transmembrane region" description="Helical" evidence="6">
    <location>
        <begin position="210"/>
        <end position="230"/>
    </location>
</feature>
<dbReference type="InterPro" id="IPR011701">
    <property type="entry name" value="MFS"/>
</dbReference>
<dbReference type="Proteomes" id="UP000294225">
    <property type="component" value="Unassembled WGS sequence"/>
</dbReference>
<name>A0A4R0IV52_9ACTN</name>
<comment type="subcellular location">
    <subcellularLocation>
        <location evidence="1">Cell membrane</location>
        <topology evidence="1">Multi-pass membrane protein</topology>
    </subcellularLocation>
</comment>
<dbReference type="RefSeq" id="WP_131498249.1">
    <property type="nucleotide sequence ID" value="NZ_SJKC01000003.1"/>
</dbReference>
<evidence type="ECO:0000256" key="6">
    <source>
        <dbReference type="SAM" id="Phobius"/>
    </source>
</evidence>
<dbReference type="Gene3D" id="1.20.1250.20">
    <property type="entry name" value="MFS general substrate transporter like domains"/>
    <property type="match status" value="1"/>
</dbReference>
<dbReference type="PANTHER" id="PTHR23542:SF1">
    <property type="entry name" value="MAJOR FACILITATOR SUPERFAMILY (MFS) PROFILE DOMAIN-CONTAINING PROTEIN"/>
    <property type="match status" value="1"/>
</dbReference>
<evidence type="ECO:0000313" key="8">
    <source>
        <dbReference type="EMBL" id="TCC36424.1"/>
    </source>
</evidence>
<comment type="caution">
    <text evidence="8">The sequence shown here is derived from an EMBL/GenBank/DDBJ whole genome shotgun (WGS) entry which is preliminary data.</text>
</comment>
<dbReference type="EMBL" id="SJKC01000003">
    <property type="protein sequence ID" value="TCC36424.1"/>
    <property type="molecule type" value="Genomic_DNA"/>
</dbReference>
<evidence type="ECO:0000256" key="4">
    <source>
        <dbReference type="ARBA" id="ARBA00023136"/>
    </source>
</evidence>
<proteinExistence type="predicted"/>
<dbReference type="InterPro" id="IPR020846">
    <property type="entry name" value="MFS_dom"/>
</dbReference>
<feature type="transmembrane region" description="Helical" evidence="6">
    <location>
        <begin position="242"/>
        <end position="260"/>
    </location>
</feature>
<keyword evidence="3 6" id="KW-1133">Transmembrane helix</keyword>
<feature type="transmembrane region" description="Helical" evidence="6">
    <location>
        <begin position="267"/>
        <end position="288"/>
    </location>
</feature>
<evidence type="ECO:0000256" key="1">
    <source>
        <dbReference type="ARBA" id="ARBA00004651"/>
    </source>
</evidence>
<evidence type="ECO:0000259" key="7">
    <source>
        <dbReference type="PROSITE" id="PS50850"/>
    </source>
</evidence>
<dbReference type="AlphaFoldDB" id="A0A4R0IV52"/>
<feature type="region of interest" description="Disordered" evidence="5">
    <location>
        <begin position="377"/>
        <end position="399"/>
    </location>
</feature>